<feature type="region of interest" description="Disordered" evidence="1">
    <location>
        <begin position="437"/>
        <end position="457"/>
    </location>
</feature>
<reference evidence="2" key="1">
    <citation type="submission" date="2022-08" db="UniProtKB">
        <authorList>
            <consortium name="EnsemblMetazoa"/>
        </authorList>
    </citation>
    <scope>IDENTIFICATION</scope>
    <source>
        <strain evidence="2">EBRO</strain>
    </source>
</reference>
<feature type="compositionally biased region" description="Basic and acidic residues" evidence="1">
    <location>
        <begin position="49"/>
        <end position="59"/>
    </location>
</feature>
<dbReference type="VEuPathDB" id="VectorBase:AATE004481"/>
<accession>A0A182IS66</accession>
<dbReference type="AlphaFoldDB" id="A0A182IS66"/>
<dbReference type="Gene3D" id="4.10.60.10">
    <property type="entry name" value="Zinc finger, CCHC-type"/>
    <property type="match status" value="1"/>
</dbReference>
<dbReference type="GO" id="GO:0003676">
    <property type="term" value="F:nucleic acid binding"/>
    <property type="evidence" value="ECO:0007669"/>
    <property type="project" value="InterPro"/>
</dbReference>
<dbReference type="GO" id="GO:0008270">
    <property type="term" value="F:zinc ion binding"/>
    <property type="evidence" value="ECO:0007669"/>
    <property type="project" value="InterPro"/>
</dbReference>
<feature type="compositionally biased region" description="Basic and acidic residues" evidence="1">
    <location>
        <begin position="24"/>
        <end position="33"/>
    </location>
</feature>
<evidence type="ECO:0000256" key="1">
    <source>
        <dbReference type="SAM" id="MobiDB-lite"/>
    </source>
</evidence>
<dbReference type="SUPFAM" id="SSF57756">
    <property type="entry name" value="Retrovirus zinc finger-like domains"/>
    <property type="match status" value="1"/>
</dbReference>
<proteinExistence type="predicted"/>
<protein>
    <recommendedName>
        <fullName evidence="3">CCHC-type domain-containing protein</fullName>
    </recommendedName>
</protein>
<evidence type="ECO:0000313" key="2">
    <source>
        <dbReference type="EnsemblMetazoa" id="AATE004481-PA.1"/>
    </source>
</evidence>
<name>A0A182IS66_ANOAO</name>
<feature type="compositionally biased region" description="Basic and acidic residues" evidence="1">
    <location>
        <begin position="77"/>
        <end position="92"/>
    </location>
</feature>
<evidence type="ECO:0008006" key="3">
    <source>
        <dbReference type="Google" id="ProtNLM"/>
    </source>
</evidence>
<organism evidence="2">
    <name type="scientific">Anopheles atroparvus</name>
    <name type="common">European mosquito</name>
    <dbReference type="NCBI Taxonomy" id="41427"/>
    <lineage>
        <taxon>Eukaryota</taxon>
        <taxon>Metazoa</taxon>
        <taxon>Ecdysozoa</taxon>
        <taxon>Arthropoda</taxon>
        <taxon>Hexapoda</taxon>
        <taxon>Insecta</taxon>
        <taxon>Pterygota</taxon>
        <taxon>Neoptera</taxon>
        <taxon>Endopterygota</taxon>
        <taxon>Diptera</taxon>
        <taxon>Nematocera</taxon>
        <taxon>Culicoidea</taxon>
        <taxon>Culicidae</taxon>
        <taxon>Anophelinae</taxon>
        <taxon>Anopheles</taxon>
    </lineage>
</organism>
<dbReference type="InterPro" id="IPR036875">
    <property type="entry name" value="Znf_CCHC_sf"/>
</dbReference>
<feature type="region of interest" description="Disordered" evidence="1">
    <location>
        <begin position="1"/>
        <end position="100"/>
    </location>
</feature>
<sequence>MISAYYACKAEPERPQRLGRRERHCAEDFTKKEDEEDDRIGLRHRRRTDRGAVPEEPGRRGHGRRERRPDDESDAPTTKHDAPKEKVKRATETNEESDSEALIEKIQAKVSETKDKDVRRFLKLLIRHERDSAALKARFAAMEITMMEKEKSIERLITAMANITKKCDDLSERFFEQLRPHVEGLRTAIRSTGVVIELKMGTENLEALNKALSNAEEMCCTGVEAFYTAEEFCIDVEQQLNFTLEPSRFRMRQSRDGRQVAAFHVPLHRVEELLSKKIIVGWTANIAIQRSSWKPRCRKCLEIGHIEATCKGPDRKDRCLRCGMFRHMDGRQSTLRPSGGCVTNHRQRASQQQQRNICQWPRWNTKTFSREAFVEGLWWNGFSSEEHDARKMAKALTNACDLAMPRIRNTGRRRQVYWWTEAIANLRRDCGYIRRRLKPSSDSEEEPPEENSRSPGN</sequence>
<dbReference type="EnsemblMetazoa" id="AATE004481-RA">
    <property type="protein sequence ID" value="AATE004481-PA.1"/>
    <property type="gene ID" value="AATE004481"/>
</dbReference>